<reference evidence="2 3" key="1">
    <citation type="submission" date="2019-09" db="EMBL/GenBank/DDBJ databases">
        <title>Parvibaculum sedimenti sp. nov., isolated from sediment.</title>
        <authorList>
            <person name="Wang Y."/>
        </authorList>
    </citation>
    <scope>NUCLEOTIDE SEQUENCE [LARGE SCALE GENOMIC DNA]</scope>
    <source>
        <strain evidence="2 3">HXT-9</strain>
    </source>
</reference>
<dbReference type="AlphaFoldDB" id="A0A6N6VPN5"/>
<protein>
    <submittedName>
        <fullName evidence="2">Uncharacterized protein</fullName>
    </submittedName>
</protein>
<evidence type="ECO:0000313" key="2">
    <source>
        <dbReference type="EMBL" id="KAB7740844.1"/>
    </source>
</evidence>
<keyword evidence="1" id="KW-0472">Membrane</keyword>
<comment type="caution">
    <text evidence="2">The sequence shown here is derived from an EMBL/GenBank/DDBJ whole genome shotgun (WGS) entry which is preliminary data.</text>
</comment>
<gene>
    <name evidence="2" type="ORF">F2P47_07300</name>
</gene>
<accession>A0A6N6VPN5</accession>
<keyword evidence="1" id="KW-1133">Transmembrane helix</keyword>
<evidence type="ECO:0000256" key="1">
    <source>
        <dbReference type="SAM" id="Phobius"/>
    </source>
</evidence>
<proteinExistence type="predicted"/>
<organism evidence="2 3">
    <name type="scientific">Parvibaculum sedimenti</name>
    <dbReference type="NCBI Taxonomy" id="2608632"/>
    <lineage>
        <taxon>Bacteria</taxon>
        <taxon>Pseudomonadati</taxon>
        <taxon>Pseudomonadota</taxon>
        <taxon>Alphaproteobacteria</taxon>
        <taxon>Hyphomicrobiales</taxon>
        <taxon>Parvibaculaceae</taxon>
        <taxon>Parvibaculum</taxon>
    </lineage>
</organism>
<name>A0A6N6VPN5_9HYPH</name>
<dbReference type="Proteomes" id="UP000468901">
    <property type="component" value="Unassembled WGS sequence"/>
</dbReference>
<keyword evidence="3" id="KW-1185">Reference proteome</keyword>
<evidence type="ECO:0000313" key="3">
    <source>
        <dbReference type="Proteomes" id="UP000468901"/>
    </source>
</evidence>
<dbReference type="RefSeq" id="WP_152215685.1">
    <property type="nucleotide sequence ID" value="NZ_JBAQYD010000294.1"/>
</dbReference>
<dbReference type="EMBL" id="WESC01000005">
    <property type="protein sequence ID" value="KAB7740844.1"/>
    <property type="molecule type" value="Genomic_DNA"/>
</dbReference>
<sequence length="134" mass="14142">MSDDTAAPLSGEPAKPPLSNSVKAAILMLVTMGLVLVAGFIFVLVVVVKRSHQPSEQAAGFAGRFGVSDIHVAPGETVKSVTMADGRIAIQIADDKNQEIIIVSPKTGQEIGRIRLRPLSDLASREFVPPQDGN</sequence>
<feature type="transmembrane region" description="Helical" evidence="1">
    <location>
        <begin position="24"/>
        <end position="48"/>
    </location>
</feature>
<keyword evidence="1" id="KW-0812">Transmembrane</keyword>